<protein>
    <submittedName>
        <fullName evidence="4">Asparaginase</fullName>
    </submittedName>
</protein>
<dbReference type="EMBL" id="FOIR01000001">
    <property type="protein sequence ID" value="SEV94082.1"/>
    <property type="molecule type" value="Genomic_DNA"/>
</dbReference>
<accession>A0A1I0MZ35</accession>
<dbReference type="OrthoDB" id="9788068at2"/>
<evidence type="ECO:0000256" key="1">
    <source>
        <dbReference type="PIRSR" id="PIRSR001220-1"/>
    </source>
</evidence>
<dbReference type="PIRSF" id="PIRSF500176">
    <property type="entry name" value="L_ASNase"/>
    <property type="match status" value="1"/>
</dbReference>
<dbReference type="PRINTS" id="PR00139">
    <property type="entry name" value="ASNGLNASE"/>
</dbReference>
<evidence type="ECO:0000313" key="5">
    <source>
        <dbReference type="Proteomes" id="UP000199437"/>
    </source>
</evidence>
<reference evidence="5" key="1">
    <citation type="submission" date="2016-10" db="EMBL/GenBank/DDBJ databases">
        <authorList>
            <person name="Varghese N."/>
            <person name="Submissions S."/>
        </authorList>
    </citation>
    <scope>NUCLEOTIDE SEQUENCE [LARGE SCALE GENOMIC DNA]</scope>
    <source>
        <strain evidence="5">CGMCC 1.12402</strain>
    </source>
</reference>
<dbReference type="GeneID" id="99985553"/>
<dbReference type="Pfam" id="PF00710">
    <property type="entry name" value="Asparaginase"/>
    <property type="match status" value="1"/>
</dbReference>
<dbReference type="InterPro" id="IPR036152">
    <property type="entry name" value="Asp/glu_Ase-like_sf"/>
</dbReference>
<feature type="domain" description="L-asparaginase N-terminal" evidence="3">
    <location>
        <begin position="2"/>
        <end position="152"/>
    </location>
</feature>
<dbReference type="InterPro" id="IPR037152">
    <property type="entry name" value="L-asparaginase_N_sf"/>
</dbReference>
<evidence type="ECO:0000313" key="4">
    <source>
        <dbReference type="EMBL" id="SEV94082.1"/>
    </source>
</evidence>
<dbReference type="SUPFAM" id="SSF53774">
    <property type="entry name" value="Glutaminase/Asparaginase"/>
    <property type="match status" value="1"/>
</dbReference>
<sequence length="167" mass="18466">MKILFIQTGGTIDKDYPKTDQGFAFEITEPAVHRILSRIQPAFTFDVVSLFKKDSQEITNADRAQLKVYLSTRPEQKVVITHGTDTLIQTAKFLGTIPGKTIVFTGAFKPERFKDSDADVNLGLALGAINVLEEGTFIAMNGLVMIPENCEKDPVSGQFITLKDNLE</sequence>
<organism evidence="4 5">
    <name type="scientific">Roseivirga pacifica</name>
    <dbReference type="NCBI Taxonomy" id="1267423"/>
    <lineage>
        <taxon>Bacteria</taxon>
        <taxon>Pseudomonadati</taxon>
        <taxon>Bacteroidota</taxon>
        <taxon>Cytophagia</taxon>
        <taxon>Cytophagales</taxon>
        <taxon>Roseivirgaceae</taxon>
        <taxon>Roseivirga</taxon>
    </lineage>
</organism>
<dbReference type="AlphaFoldDB" id="A0A1I0MZ35"/>
<proteinExistence type="predicted"/>
<feature type="binding site" evidence="2">
    <location>
        <begin position="84"/>
        <end position="85"/>
    </location>
    <ligand>
        <name>substrate</name>
    </ligand>
</feature>
<keyword evidence="5" id="KW-1185">Reference proteome</keyword>
<name>A0A1I0MZ35_9BACT</name>
<dbReference type="STRING" id="1267423.SAMN05216290_0815"/>
<gene>
    <name evidence="4" type="ORF">SAMN05216290_0815</name>
</gene>
<dbReference type="InterPro" id="IPR006034">
    <property type="entry name" value="Asparaginase/glutaminase-like"/>
</dbReference>
<dbReference type="Proteomes" id="UP000199437">
    <property type="component" value="Unassembled WGS sequence"/>
</dbReference>
<evidence type="ECO:0000256" key="2">
    <source>
        <dbReference type="PIRSR" id="PIRSR001220-2"/>
    </source>
</evidence>
<dbReference type="RefSeq" id="WP_090257128.1">
    <property type="nucleotide sequence ID" value="NZ_FOIR01000001.1"/>
</dbReference>
<dbReference type="PIRSF" id="PIRSF001220">
    <property type="entry name" value="L-ASNase_gatD"/>
    <property type="match status" value="1"/>
</dbReference>
<evidence type="ECO:0000259" key="3">
    <source>
        <dbReference type="Pfam" id="PF00710"/>
    </source>
</evidence>
<feature type="active site" description="O-isoaspartyl threonine intermediate" evidence="1">
    <location>
        <position position="11"/>
    </location>
</feature>
<dbReference type="Gene3D" id="3.40.50.1170">
    <property type="entry name" value="L-asparaginase, N-terminal domain"/>
    <property type="match status" value="1"/>
</dbReference>
<feature type="binding site" evidence="2">
    <location>
        <position position="55"/>
    </location>
    <ligand>
        <name>substrate</name>
    </ligand>
</feature>
<dbReference type="InterPro" id="IPR027474">
    <property type="entry name" value="L-asparaginase_N"/>
</dbReference>